<feature type="binding site" evidence="7">
    <location>
        <position position="215"/>
    </location>
    <ligand>
        <name>Fe cation</name>
        <dbReference type="ChEBI" id="CHEBI:24875"/>
    </ligand>
</feature>
<evidence type="ECO:0000313" key="11">
    <source>
        <dbReference type="Proteomes" id="UP001228113"/>
    </source>
</evidence>
<feature type="region of interest" description="Disordered" evidence="8">
    <location>
        <begin position="504"/>
        <end position="524"/>
    </location>
</feature>
<reference evidence="10" key="1">
    <citation type="journal article" date="2023" name="Int. J. Syst. Evol. Microbiol.">
        <title>Mesoterricola silvestris gen. nov., sp. nov., Mesoterricola sediminis sp. nov., Geothrix oryzae sp. nov., Geothrix edaphica sp. nov., Geothrix rubra sp. nov., and Geothrix limicola sp. nov., six novel members of Acidobacteriota isolated from soils.</title>
        <authorList>
            <person name="Itoh H."/>
            <person name="Sugisawa Y."/>
            <person name="Mise K."/>
            <person name="Xu Z."/>
            <person name="Kuniyasu M."/>
            <person name="Ushijima N."/>
            <person name="Kawano K."/>
            <person name="Kobayashi E."/>
            <person name="Shiratori Y."/>
            <person name="Masuda Y."/>
            <person name="Senoo K."/>
        </authorList>
    </citation>
    <scope>NUCLEOTIDE SEQUENCE</scope>
    <source>
        <strain evidence="10">W786</strain>
    </source>
</reference>
<dbReference type="KEGG" id="msea:METESE_32290"/>
<keyword evidence="3 7" id="KW-0479">Metal-binding</keyword>
<keyword evidence="6" id="KW-0503">Monooxygenase</keyword>
<dbReference type="PANTHER" id="PTHR11473">
    <property type="entry name" value="AROMATIC AMINO ACID HYDROXYLASE"/>
    <property type="match status" value="1"/>
</dbReference>
<keyword evidence="4" id="KW-0560">Oxidoreductase</keyword>
<dbReference type="GO" id="GO:0009072">
    <property type="term" value="P:aromatic amino acid metabolic process"/>
    <property type="evidence" value="ECO:0007669"/>
    <property type="project" value="InterPro"/>
</dbReference>
<evidence type="ECO:0000256" key="7">
    <source>
        <dbReference type="PIRSR" id="PIRSR601273-2"/>
    </source>
</evidence>
<dbReference type="InterPro" id="IPR019774">
    <property type="entry name" value="Aromatic-AA_hydroxylase_C"/>
</dbReference>
<evidence type="ECO:0000256" key="4">
    <source>
        <dbReference type="ARBA" id="ARBA00023002"/>
    </source>
</evidence>
<name>A0AA48H6I0_9BACT</name>
<evidence type="ECO:0000256" key="6">
    <source>
        <dbReference type="ARBA" id="ARBA00023033"/>
    </source>
</evidence>
<dbReference type="NCBIfam" id="NF010657">
    <property type="entry name" value="PRK14056.1"/>
    <property type="match status" value="1"/>
</dbReference>
<comment type="similarity">
    <text evidence="2">Belongs to the biopterin-dependent aromatic amino acid hydroxylase family.</text>
</comment>
<organism evidence="10 11">
    <name type="scientific">Mesoterricola sediminis</name>
    <dbReference type="NCBI Taxonomy" id="2927980"/>
    <lineage>
        <taxon>Bacteria</taxon>
        <taxon>Pseudomonadati</taxon>
        <taxon>Acidobacteriota</taxon>
        <taxon>Holophagae</taxon>
        <taxon>Holophagales</taxon>
        <taxon>Holophagaceae</taxon>
        <taxon>Mesoterricola</taxon>
    </lineage>
</organism>
<feature type="binding site" evidence="7">
    <location>
        <position position="125"/>
    </location>
    <ligand>
        <name>Fe cation</name>
        <dbReference type="ChEBI" id="CHEBI:24875"/>
    </ligand>
</feature>
<evidence type="ECO:0000256" key="1">
    <source>
        <dbReference type="ARBA" id="ARBA00001954"/>
    </source>
</evidence>
<evidence type="ECO:0000259" key="9">
    <source>
        <dbReference type="PROSITE" id="PS51410"/>
    </source>
</evidence>
<dbReference type="GO" id="GO:0005506">
    <property type="term" value="F:iron ion binding"/>
    <property type="evidence" value="ECO:0007669"/>
    <property type="project" value="InterPro"/>
</dbReference>
<dbReference type="Gene3D" id="1.10.800.10">
    <property type="entry name" value="Aromatic amino acid hydroxylase"/>
    <property type="match status" value="1"/>
</dbReference>
<dbReference type="Pfam" id="PF00351">
    <property type="entry name" value="Biopterin_H"/>
    <property type="match status" value="2"/>
</dbReference>
<dbReference type="AlphaFoldDB" id="A0AA48H6I0"/>
<sequence length="524" mass="56534">MPDARPILPPHLARHVVDQAYDAYTPRDQAVWRHILTRLTTHLAHRAHPSYLEGLASAGIGVEAIPRLEEMDARLQRIGWRAVGVRGFIPPAVFTELQSLGILAIAADIRSVEHVPYTPAPDIVHESAGHAPILADPAYAAYLKRCGTAGFKAIASLEDEAVYQAVRHLSVVKEDPACGPAEVAEAQARLEAARAARTYASESVKASRLYWWTAEYGLVGPESDPRIYGAGLLSSLGEAVHCLGPEVRRVPLSLACVERDFDITAMQPLLYVARDFDHLTEVLEAFEATLSWRRGGEHGLREAMRARTVNHLVLDTGAQLSGRVVAVEPGLAVLAGPVQVAVRGRAQGEPWPGHAVVLLDAGDPPRVGDFRLETPGGVELSGLRLEGGEVLDLEGWAGGRDLELPAEALLFTADAVVSVAGGPADPEAWDRRFGQDPGEADAERRARDRRRRALDPALAALYQEVRDLRAAGRVEPARLNAIQAALEAWPGEWLLAEEVAELRPSGAPQEKVGAAAGPRCVERP</sequence>
<evidence type="ECO:0000256" key="3">
    <source>
        <dbReference type="ARBA" id="ARBA00022723"/>
    </source>
</evidence>
<feature type="binding site" evidence="7">
    <location>
        <position position="130"/>
    </location>
    <ligand>
        <name>Fe cation</name>
        <dbReference type="ChEBI" id="CHEBI:24875"/>
    </ligand>
</feature>
<evidence type="ECO:0000256" key="5">
    <source>
        <dbReference type="ARBA" id="ARBA00023004"/>
    </source>
</evidence>
<evidence type="ECO:0000313" key="10">
    <source>
        <dbReference type="EMBL" id="BDU78271.1"/>
    </source>
</evidence>
<gene>
    <name evidence="10" type="ORF">METESE_32290</name>
</gene>
<dbReference type="GO" id="GO:0016714">
    <property type="term" value="F:oxidoreductase activity, acting on paired donors, with incorporation or reduction of molecular oxygen, reduced pteridine as one donor, and incorporation of one atom of oxygen"/>
    <property type="evidence" value="ECO:0007669"/>
    <property type="project" value="InterPro"/>
</dbReference>
<proteinExistence type="inferred from homology"/>
<dbReference type="InterPro" id="IPR036329">
    <property type="entry name" value="Aro-AA_hydroxylase_C_sf"/>
</dbReference>
<keyword evidence="11" id="KW-1185">Reference proteome</keyword>
<dbReference type="RefSeq" id="WP_316410652.1">
    <property type="nucleotide sequence ID" value="NZ_AP027081.1"/>
</dbReference>
<evidence type="ECO:0000256" key="8">
    <source>
        <dbReference type="SAM" id="MobiDB-lite"/>
    </source>
</evidence>
<dbReference type="Proteomes" id="UP001228113">
    <property type="component" value="Chromosome"/>
</dbReference>
<dbReference type="InterPro" id="IPR036951">
    <property type="entry name" value="ArAA_hydroxylase_sf"/>
</dbReference>
<evidence type="ECO:0000256" key="2">
    <source>
        <dbReference type="ARBA" id="ARBA00009712"/>
    </source>
</evidence>
<feature type="region of interest" description="Disordered" evidence="8">
    <location>
        <begin position="424"/>
        <end position="449"/>
    </location>
</feature>
<feature type="domain" description="Biopterin-dependent aromatic amino acid hydroxylase family profile" evidence="9">
    <location>
        <begin position="1"/>
        <end position="342"/>
    </location>
</feature>
<dbReference type="SUPFAM" id="SSF56534">
    <property type="entry name" value="Aromatic aminoacid monoxygenases, catalytic and oligomerization domains"/>
    <property type="match status" value="1"/>
</dbReference>
<dbReference type="PROSITE" id="PS51410">
    <property type="entry name" value="BH4_AAA_HYDROXYL_2"/>
    <property type="match status" value="1"/>
</dbReference>
<accession>A0AA48H6I0</accession>
<dbReference type="PANTHER" id="PTHR11473:SF24">
    <property type="entry name" value="PHENYLALANINE-4-HYDROXYLASE"/>
    <property type="match status" value="1"/>
</dbReference>
<dbReference type="InterPro" id="IPR001273">
    <property type="entry name" value="ArAA_hydroxylase"/>
</dbReference>
<protein>
    <recommendedName>
        <fullName evidence="9">Biopterin-dependent aromatic amino acid hydroxylase family profile domain-containing protein</fullName>
    </recommendedName>
</protein>
<keyword evidence="5 7" id="KW-0408">Iron</keyword>
<comment type="cofactor">
    <cofactor evidence="1 7">
        <name>Fe(2+)</name>
        <dbReference type="ChEBI" id="CHEBI:29033"/>
    </cofactor>
</comment>
<dbReference type="EMBL" id="AP027081">
    <property type="protein sequence ID" value="BDU78271.1"/>
    <property type="molecule type" value="Genomic_DNA"/>
</dbReference>